<keyword evidence="2" id="KW-1185">Reference proteome</keyword>
<comment type="caution">
    <text evidence="1">The sequence shown here is derived from an EMBL/GenBank/DDBJ whole genome shotgun (WGS) entry which is preliminary data.</text>
</comment>
<evidence type="ECO:0000313" key="1">
    <source>
        <dbReference type="EMBL" id="GBN10916.1"/>
    </source>
</evidence>
<accession>A0A4Y2LBD6</accession>
<dbReference type="EMBL" id="BGPR01005517">
    <property type="protein sequence ID" value="GBN10916.1"/>
    <property type="molecule type" value="Genomic_DNA"/>
</dbReference>
<sequence length="111" mass="13021">MIRKWIWIRQRTRNFYAQSIRSLSRGHSNQVVRSRPQRRKVPNPILLNTLLVLGLLQVRSYIGSNALLLVWYGSLERGCQLRCRLRHLTTVQSYGVRLKIPLVLLQNGMLI</sequence>
<organism evidence="1 2">
    <name type="scientific">Araneus ventricosus</name>
    <name type="common">Orbweaver spider</name>
    <name type="synonym">Epeira ventricosa</name>
    <dbReference type="NCBI Taxonomy" id="182803"/>
    <lineage>
        <taxon>Eukaryota</taxon>
        <taxon>Metazoa</taxon>
        <taxon>Ecdysozoa</taxon>
        <taxon>Arthropoda</taxon>
        <taxon>Chelicerata</taxon>
        <taxon>Arachnida</taxon>
        <taxon>Araneae</taxon>
        <taxon>Araneomorphae</taxon>
        <taxon>Entelegynae</taxon>
        <taxon>Araneoidea</taxon>
        <taxon>Araneidae</taxon>
        <taxon>Araneus</taxon>
    </lineage>
</organism>
<dbReference type="Proteomes" id="UP000499080">
    <property type="component" value="Unassembled WGS sequence"/>
</dbReference>
<evidence type="ECO:0000313" key="2">
    <source>
        <dbReference type="Proteomes" id="UP000499080"/>
    </source>
</evidence>
<reference evidence="1 2" key="1">
    <citation type="journal article" date="2019" name="Sci. Rep.">
        <title>Orb-weaving spider Araneus ventricosus genome elucidates the spidroin gene catalogue.</title>
        <authorList>
            <person name="Kono N."/>
            <person name="Nakamura H."/>
            <person name="Ohtoshi R."/>
            <person name="Moran D.A.P."/>
            <person name="Shinohara A."/>
            <person name="Yoshida Y."/>
            <person name="Fujiwara M."/>
            <person name="Mori M."/>
            <person name="Tomita M."/>
            <person name="Arakawa K."/>
        </authorList>
    </citation>
    <scope>NUCLEOTIDE SEQUENCE [LARGE SCALE GENOMIC DNA]</scope>
</reference>
<protein>
    <submittedName>
        <fullName evidence="1">Uncharacterized protein</fullName>
    </submittedName>
</protein>
<dbReference type="AlphaFoldDB" id="A0A4Y2LBD6"/>
<proteinExistence type="predicted"/>
<gene>
    <name evidence="1" type="ORF">AVEN_160385_1</name>
</gene>
<name>A0A4Y2LBD6_ARAVE</name>